<reference evidence="7 8" key="1">
    <citation type="submission" date="2017-05" db="EMBL/GenBank/DDBJ databases">
        <authorList>
            <person name="Varghese N."/>
            <person name="Submissions S."/>
        </authorList>
    </citation>
    <scope>NUCLEOTIDE SEQUENCE [LARGE SCALE GENOMIC DNA]</scope>
    <source>
        <strain evidence="7 8">DSM 21194</strain>
    </source>
</reference>
<protein>
    <submittedName>
        <fullName evidence="7">Glyoxylase, beta-lactamase superfamily II</fullName>
    </submittedName>
</protein>
<organism evidence="7 8">
    <name type="scientific">Fodinibius sediminis</name>
    <dbReference type="NCBI Taxonomy" id="1214077"/>
    <lineage>
        <taxon>Bacteria</taxon>
        <taxon>Pseudomonadati</taxon>
        <taxon>Balneolota</taxon>
        <taxon>Balneolia</taxon>
        <taxon>Balneolales</taxon>
        <taxon>Balneolaceae</taxon>
        <taxon>Fodinibius</taxon>
    </lineage>
</organism>
<dbReference type="Proteomes" id="UP000317593">
    <property type="component" value="Unassembled WGS sequence"/>
</dbReference>
<accession>A0A521DAV4</accession>
<evidence type="ECO:0000259" key="6">
    <source>
        <dbReference type="SMART" id="SM00849"/>
    </source>
</evidence>
<evidence type="ECO:0000256" key="3">
    <source>
        <dbReference type="ARBA" id="ARBA00022801"/>
    </source>
</evidence>
<dbReference type="InterPro" id="IPR036866">
    <property type="entry name" value="RibonucZ/Hydroxyglut_hydro"/>
</dbReference>
<evidence type="ECO:0000256" key="5">
    <source>
        <dbReference type="SAM" id="MobiDB-lite"/>
    </source>
</evidence>
<dbReference type="CDD" id="cd06262">
    <property type="entry name" value="metallo-hydrolase-like_MBL-fold"/>
    <property type="match status" value="1"/>
</dbReference>
<evidence type="ECO:0000313" key="8">
    <source>
        <dbReference type="Proteomes" id="UP000317593"/>
    </source>
</evidence>
<comment type="cofactor">
    <cofactor evidence="1">
        <name>Zn(2+)</name>
        <dbReference type="ChEBI" id="CHEBI:29105"/>
    </cofactor>
</comment>
<keyword evidence="3" id="KW-0378">Hydrolase</keyword>
<dbReference type="GO" id="GO:0016787">
    <property type="term" value="F:hydrolase activity"/>
    <property type="evidence" value="ECO:0007669"/>
    <property type="project" value="UniProtKB-KW"/>
</dbReference>
<evidence type="ECO:0000256" key="4">
    <source>
        <dbReference type="ARBA" id="ARBA00022833"/>
    </source>
</evidence>
<dbReference type="PANTHER" id="PTHR46233:SF3">
    <property type="entry name" value="HYDROXYACYLGLUTATHIONE HYDROLASE GLOC"/>
    <property type="match status" value="1"/>
</dbReference>
<dbReference type="GO" id="GO:0046872">
    <property type="term" value="F:metal ion binding"/>
    <property type="evidence" value="ECO:0007669"/>
    <property type="project" value="UniProtKB-KW"/>
</dbReference>
<dbReference type="SUPFAM" id="SSF56281">
    <property type="entry name" value="Metallo-hydrolase/oxidoreductase"/>
    <property type="match status" value="1"/>
</dbReference>
<name>A0A521DAV4_9BACT</name>
<dbReference type="Pfam" id="PF00753">
    <property type="entry name" value="Lactamase_B"/>
    <property type="match status" value="1"/>
</dbReference>
<dbReference type="AlphaFoldDB" id="A0A521DAV4"/>
<evidence type="ECO:0000313" key="7">
    <source>
        <dbReference type="EMBL" id="SMO68846.1"/>
    </source>
</evidence>
<dbReference type="InterPro" id="IPR051453">
    <property type="entry name" value="MBL_Glyoxalase_II"/>
</dbReference>
<sequence length="218" mass="24516">MVAQIMDITCFTVGPFAENTYLLAEKGQALIIDPGFSSQNEFNELRSVLEEQDLTLLAVLLTHAHVDHVMGLPYVLSHFEVPVYLSDKDRYLWDNFSSQAAMFGFQVKGFDFNPRSLPITEDWAIGPFEFDVRYTPGHAPDHLSLYHAKSGSLIAGDALFKEGVGRTDLYKGDMNLLKESIREQLYVLPDETRVYSGHGPETTIGHEKESNPFVKLEA</sequence>
<dbReference type="InterPro" id="IPR001279">
    <property type="entry name" value="Metallo-B-lactamas"/>
</dbReference>
<keyword evidence="2" id="KW-0479">Metal-binding</keyword>
<evidence type="ECO:0000256" key="2">
    <source>
        <dbReference type="ARBA" id="ARBA00022723"/>
    </source>
</evidence>
<dbReference type="EMBL" id="FXTH01000009">
    <property type="protein sequence ID" value="SMO68846.1"/>
    <property type="molecule type" value="Genomic_DNA"/>
</dbReference>
<gene>
    <name evidence="7" type="ORF">SAMN06265218_109109</name>
</gene>
<dbReference type="PANTHER" id="PTHR46233">
    <property type="entry name" value="HYDROXYACYLGLUTATHIONE HYDROLASE GLOC"/>
    <property type="match status" value="1"/>
</dbReference>
<keyword evidence="8" id="KW-1185">Reference proteome</keyword>
<feature type="domain" description="Metallo-beta-lactamase" evidence="6">
    <location>
        <begin position="17"/>
        <end position="198"/>
    </location>
</feature>
<dbReference type="SMART" id="SM00849">
    <property type="entry name" value="Lactamase_B"/>
    <property type="match status" value="1"/>
</dbReference>
<keyword evidence="4" id="KW-0862">Zinc</keyword>
<dbReference type="Gene3D" id="3.60.15.10">
    <property type="entry name" value="Ribonuclease Z/Hydroxyacylglutathione hydrolase-like"/>
    <property type="match status" value="1"/>
</dbReference>
<evidence type="ECO:0000256" key="1">
    <source>
        <dbReference type="ARBA" id="ARBA00001947"/>
    </source>
</evidence>
<feature type="compositionally biased region" description="Basic and acidic residues" evidence="5">
    <location>
        <begin position="204"/>
        <end position="218"/>
    </location>
</feature>
<proteinExistence type="predicted"/>
<feature type="region of interest" description="Disordered" evidence="5">
    <location>
        <begin position="197"/>
        <end position="218"/>
    </location>
</feature>